<dbReference type="RefSeq" id="WP_043454866.1">
    <property type="nucleotide sequence ID" value="NZ_JWTB01000032.1"/>
</dbReference>
<reference evidence="1 2" key="1">
    <citation type="submission" date="2014-12" db="EMBL/GenBank/DDBJ databases">
        <title>Genome sequencing of Arthrobacter phenanthrenivorans SWC37.</title>
        <authorList>
            <person name="Tan P.W."/>
            <person name="Chan K.-G."/>
        </authorList>
    </citation>
    <scope>NUCLEOTIDE SEQUENCE [LARGE SCALE GENOMIC DNA]</scope>
    <source>
        <strain evidence="1 2">SWC37</strain>
    </source>
</reference>
<dbReference type="InterPro" id="IPR036278">
    <property type="entry name" value="Sialidase_sf"/>
</dbReference>
<dbReference type="Pfam" id="PF15892">
    <property type="entry name" value="BNR_4"/>
    <property type="match status" value="1"/>
</dbReference>
<name>A0A0B4DM08_PSEPS</name>
<protein>
    <recommendedName>
        <fullName evidence="3">BNR repeat-containing family member</fullName>
    </recommendedName>
</protein>
<dbReference type="OrthoDB" id="6381507at2"/>
<dbReference type="SUPFAM" id="SSF50939">
    <property type="entry name" value="Sialidases"/>
    <property type="match status" value="1"/>
</dbReference>
<dbReference type="AlphaFoldDB" id="A0A0B4DM08"/>
<dbReference type="EMBL" id="JWTB01000032">
    <property type="protein sequence ID" value="KIC65460.1"/>
    <property type="molecule type" value="Genomic_DNA"/>
</dbReference>
<gene>
    <name evidence="1" type="ORF">RM50_16425</name>
</gene>
<evidence type="ECO:0000313" key="1">
    <source>
        <dbReference type="EMBL" id="KIC65460.1"/>
    </source>
</evidence>
<evidence type="ECO:0008006" key="3">
    <source>
        <dbReference type="Google" id="ProtNLM"/>
    </source>
</evidence>
<comment type="caution">
    <text evidence="1">The sequence shown here is derived from an EMBL/GenBank/DDBJ whole genome shotgun (WGS) entry which is preliminary data.</text>
</comment>
<organism evidence="1 2">
    <name type="scientific">Pseudarthrobacter phenanthrenivorans</name>
    <name type="common">Arthrobacter phenanthrenivorans</name>
    <dbReference type="NCBI Taxonomy" id="361575"/>
    <lineage>
        <taxon>Bacteria</taxon>
        <taxon>Bacillati</taxon>
        <taxon>Actinomycetota</taxon>
        <taxon>Actinomycetes</taxon>
        <taxon>Micrococcales</taxon>
        <taxon>Micrococcaceae</taxon>
        <taxon>Pseudarthrobacter</taxon>
    </lineage>
</organism>
<proteinExistence type="predicted"/>
<sequence>MTSSLDGGRAVPAQPTIINDNGAWCWFQDERALVDPVSNTLLVGSVAAPEGPGGVSRGGNIELSVLDLASGQSSVHVLHHRLEPDDHDAPALLIRPDGHYLAMYARHKTDNYSRWRVSARPHDASEWREEQCFDWTGLAGGRGATYSNLYRLDAESRVYNFVRAINDDPCMLVSDDDGSTWQYAGKLFTRPKVGYVNGYTRYAGNGLDRIDLITTDHHPRDFNNSIYHGFIRGGALHDAEGRVAGKPLVGSPGVNQDALTTVFQAGTELGGDVLTHGWTVDLRGQGARLAAIISCRANDVNGALEREQRLDVDDHRLLYARFDGVQWNLSHLAVAGPGLLPHEQDYTGLGAVDPYDLDTVYVSTPVDPRSGEATGHYEIYRGRTRDEGRTWEWEAITSQSREDNLRPIVPPGDPDVHVVCWFRGSMRSSQAYQTEVVVLQQAR</sequence>
<dbReference type="Proteomes" id="UP000031196">
    <property type="component" value="Unassembled WGS sequence"/>
</dbReference>
<accession>A0A0B4DM08</accession>
<evidence type="ECO:0000313" key="2">
    <source>
        <dbReference type="Proteomes" id="UP000031196"/>
    </source>
</evidence>